<dbReference type="InterPro" id="IPR003615">
    <property type="entry name" value="HNH_nuc"/>
</dbReference>
<evidence type="ECO:0000256" key="10">
    <source>
        <dbReference type="ARBA" id="ARBA00023211"/>
    </source>
</evidence>
<evidence type="ECO:0000256" key="6">
    <source>
        <dbReference type="ARBA" id="ARBA00022842"/>
    </source>
</evidence>
<dbReference type="InterPro" id="IPR028629">
    <property type="entry name" value="Cas9"/>
</dbReference>
<comment type="caution">
    <text evidence="12">Lacks conserved residue(s) required for the propagation of feature annotation.</text>
</comment>
<evidence type="ECO:0000256" key="2">
    <source>
        <dbReference type="ARBA" id="ARBA00022722"/>
    </source>
</evidence>
<keyword evidence="5 12" id="KW-0378">Hydrolase</keyword>
<reference evidence="14 15" key="1">
    <citation type="submission" date="2016-07" db="EMBL/GenBank/DDBJ databases">
        <title>Genome analysis of Flavihumibacter stibioxidans YS-17.</title>
        <authorList>
            <person name="Shi K."/>
            <person name="Han Y."/>
            <person name="Wang G."/>
        </authorList>
    </citation>
    <scope>NUCLEOTIDE SEQUENCE [LARGE SCALE GENOMIC DNA]</scope>
    <source>
        <strain evidence="14 15">YS-17</strain>
    </source>
</reference>
<keyword evidence="8 12" id="KW-0051">Antiviral defense</keyword>
<organism evidence="14 15">
    <name type="scientific">Flavihumibacter stibioxidans</name>
    <dbReference type="NCBI Taxonomy" id="1834163"/>
    <lineage>
        <taxon>Bacteria</taxon>
        <taxon>Pseudomonadati</taxon>
        <taxon>Bacteroidota</taxon>
        <taxon>Chitinophagia</taxon>
        <taxon>Chitinophagales</taxon>
        <taxon>Chitinophagaceae</taxon>
        <taxon>Flavihumibacter</taxon>
    </lineage>
</organism>
<evidence type="ECO:0000256" key="4">
    <source>
        <dbReference type="ARBA" id="ARBA00022759"/>
    </source>
</evidence>
<dbReference type="InterPro" id="IPR036397">
    <property type="entry name" value="RNaseH_sf"/>
</dbReference>
<accession>A0ABR7MDW7</accession>
<keyword evidence="2 12" id="KW-0540">Nuclease</keyword>
<evidence type="ECO:0000256" key="8">
    <source>
        <dbReference type="ARBA" id="ARBA00023118"/>
    </source>
</evidence>
<dbReference type="Proteomes" id="UP000765802">
    <property type="component" value="Unassembled WGS sequence"/>
</dbReference>
<keyword evidence="10" id="KW-0464">Manganese</keyword>
<dbReference type="InterPro" id="IPR033114">
    <property type="entry name" value="HNH_CAS9"/>
</dbReference>
<keyword evidence="15" id="KW-1185">Reference proteome</keyword>
<evidence type="ECO:0000256" key="3">
    <source>
        <dbReference type="ARBA" id="ARBA00022723"/>
    </source>
</evidence>
<dbReference type="HAMAP" id="MF_01480">
    <property type="entry name" value="Cas9"/>
    <property type="match status" value="1"/>
</dbReference>
<dbReference type="PROSITE" id="PS51749">
    <property type="entry name" value="HNH_CAS9"/>
    <property type="match status" value="1"/>
</dbReference>
<dbReference type="Pfam" id="PF18541">
    <property type="entry name" value="RuvC_III"/>
    <property type="match status" value="1"/>
</dbReference>
<dbReference type="InterPro" id="IPR041383">
    <property type="entry name" value="RuvC_III"/>
</dbReference>
<protein>
    <recommendedName>
        <fullName evidence="12">CRISPR-associated endonuclease Cas9</fullName>
        <ecNumber evidence="12">3.1.-.-</ecNumber>
    </recommendedName>
</protein>
<keyword evidence="3" id="KW-0479">Metal-binding</keyword>
<proteinExistence type="inferred from homology"/>
<gene>
    <name evidence="12" type="primary">cas9</name>
    <name evidence="14" type="ORF">BC349_18335</name>
</gene>
<sequence length="1533" mass="178809">MKNILGLDLGTNSIGWALINYSKSEDKGNITGMGSRIIPMSQDLLGDFGKGNTVSQTAERTRLRMMRRLRQRHILRRERLHRVLNLMGFLPSHFKEGLDFNQRPGQFLNDTEPKIAYRKEWNEALQKFQHHFIFKTAYQEMLEQFGVQNPELLLKEDGSQRNIPYDWTIYYLRKKALTEKIEKEELAWLLLHFNQKRGYYQARGEEEEEQPNKDVQFHSLLITDVQADPEPGRKGETWYALTLSNGWIYRRSSKTPLFDWKGKTRDFIVTTDLEADGSPKLDRDGQVKRSFRAPGPEDWTLLKKKTEHDIEISGKTVGAYIFDTLLAQPRVKIKGKLVRTIERKYYRDELHRILETQSRFHKELKDTELLQQCINELYKQNQPHQELLSNKNFAYLLAEDIIFYQRPLRSKKSTVGNCSLEFRPSRDEKGQLVYIDGKPALYPLKAGPRSNPYYQEFRLWKWMHDLRIYKKEDETDRTSEFLGSIEQKEKLFEYLNNQKEITQEKLLKFLLSQQGLKGKQLNLEIAAIRWNYVEGKIYPGNETRAMILGRLNKCLDQPEAFLDDEKLYHLWHIIYSINDKEAFGKALRSFANRYDLNPDNFYEAFKKTPPFESSYGSYSEKAIKKFLPLLRLGKYWSFDRIDAATRNRIEKIQTGEYDENIREEVRKKSIHLQADADFQGLPEWLAKYVIYDRHSEADSAGKWNSIADIDQWLKEFKQYSLRNMIVEQIVLESMRVVRDIWMHYGKGAAGFFDEIHIELGRDLKQTNDERKRMTDQISENEATNYRIKHLLVEMQQSGQVENVRPYSPMQQEILKIYEEGVLRSGIEVDPEILKISKTAQPGAADLRRYRLWLEQKYRSPYTGQVIPLSKLFTPEYQIEHIIPKASYFDDSLSNKVICEAAVNKLKDNLTGYAFIQEKQGQIVELGFNKKVKIFTPEEYKEFVQQHYASNPVKKRKLLMEDIPEEMTERQLNDTRYISKLISQVLSNIVRADENDEGVNSKNIIQVSGKVTSALRQDWGLNDIWNEMLVPRFERLNVLLKTDQFLAWNQQHQKWLPTVPLEFAAGFNKKRIDHRHHALDALVIACATRSHVNYLNNTNARRGQKNGETQNGTRYDLRSTLCYKRKNSDNKDGYEWIFKKPWESFTADAALTLQGIVISYKKNLRVLNNTSNRYTRWELQNGELVRAIEKQTKGEAKAIRKPLHKDTVFGAVRLRKKKMVSISTALDDIGSIVDAEFRKYLQSLQQQGYDKKKIQSQLKTMQMEWKGQSISRLEVWYWENELVASRKTLDTSFNEEGIQSITDTGIQKILTRHLENYKGRQDENGKPISPETIAFSPEGIEEMNANMRTINNGKDHQPIEKVRVYEPKGNKFPVGEKANKRSKFVEAAKGTNLYFGVYQTGTGGRTYESIPLNIVIERLRQGLTPVPEINENGDRLLFDLSPNDLIYVPTEDEIQAGGKPKVSEGEKLNVDRVYKMVSCTGNRMFCLKQDVATSIIDKVEFSSLNKMEKAIDGSMIKSCCWKISNDRLGNITIE</sequence>
<dbReference type="Gene3D" id="3.30.420.10">
    <property type="entry name" value="Ribonuclease H-like superfamily/Ribonuclease H"/>
    <property type="match status" value="2"/>
</dbReference>
<keyword evidence="4 12" id="KW-0255">Endonuclease</keyword>
<evidence type="ECO:0000256" key="7">
    <source>
        <dbReference type="ARBA" id="ARBA00022884"/>
    </source>
</evidence>
<keyword evidence="7 12" id="KW-0694">RNA-binding</keyword>
<comment type="function">
    <text evidence="12">CRISPR (clustered regularly interspaced short palindromic repeat) is an adaptive immune system that provides protection against mobile genetic elements (viruses, transposable elements and conjugative plasmids). CRISPR clusters contain spacers, sequences complementary to antecedent mobile elements, and target invading nucleic acids. CRISPR clusters are transcribed and processed into CRISPR RNA (crRNA). In type II CRISPR systems correct processing of pre-crRNA requires a trans-encoded small RNA (tracrRNA), endogenous ribonuclease 3 (rnc) and this protein. The tracrRNA serves as a guide for ribonuclease 3-aided processing of pre-crRNA. Subsequently Cas9/crRNA/tracrRNA endonucleolytically cleaves linear or circular dsDNA target complementary to the spacer; Cas9 is inactive in the absence of the 2 guide RNAs (gRNA). Cas9 recognizes the protospacer adjacent motif (PAM) in the CRISPR repeat sequences to help distinguish self versus nonself, as targets within the bacterial CRISPR locus do not have PAMs. PAM recognition is also required for catalytic activity.</text>
</comment>
<dbReference type="EC" id="3.1.-.-" evidence="12"/>
<dbReference type="EMBL" id="MBUA01000030">
    <property type="protein sequence ID" value="MBC6493019.1"/>
    <property type="molecule type" value="Genomic_DNA"/>
</dbReference>
<comment type="subunit">
    <text evidence="11 12">Monomer. Binds crRNA and tracrRNA.</text>
</comment>
<dbReference type="GO" id="GO:0004519">
    <property type="term" value="F:endonuclease activity"/>
    <property type="evidence" value="ECO:0007669"/>
    <property type="project" value="UniProtKB-KW"/>
</dbReference>
<evidence type="ECO:0000313" key="14">
    <source>
        <dbReference type="EMBL" id="MBC6493019.1"/>
    </source>
</evidence>
<comment type="similarity">
    <text evidence="12">Belongs to the CRISPR-associated Cas9 family.</text>
</comment>
<evidence type="ECO:0000256" key="9">
    <source>
        <dbReference type="ARBA" id="ARBA00023125"/>
    </source>
</evidence>
<keyword evidence="6" id="KW-0460">Magnesium</keyword>
<name>A0ABR7MDW7_9BACT</name>
<evidence type="ECO:0000256" key="11">
    <source>
        <dbReference type="ARBA" id="ARBA00046380"/>
    </source>
</evidence>
<feature type="domain" description="HNH Cas9-type" evidence="13">
    <location>
        <begin position="799"/>
        <end position="976"/>
    </location>
</feature>
<evidence type="ECO:0000256" key="12">
    <source>
        <dbReference type="HAMAP-Rule" id="MF_01480"/>
    </source>
</evidence>
<dbReference type="Pfam" id="PF13395">
    <property type="entry name" value="HNH_4"/>
    <property type="match status" value="1"/>
</dbReference>
<evidence type="ECO:0000256" key="1">
    <source>
        <dbReference type="ARBA" id="ARBA00001946"/>
    </source>
</evidence>
<evidence type="ECO:0000256" key="5">
    <source>
        <dbReference type="ARBA" id="ARBA00022801"/>
    </source>
</evidence>
<feature type="active site" description="For RuvC-like nuclease domain" evidence="12">
    <location>
        <position position="8"/>
    </location>
</feature>
<evidence type="ECO:0000313" key="15">
    <source>
        <dbReference type="Proteomes" id="UP000765802"/>
    </source>
</evidence>
<feature type="active site" description="Proton acceptor for HNH nuclease domain" evidence="12">
    <location>
        <position position="880"/>
    </location>
</feature>
<evidence type="ECO:0000259" key="13">
    <source>
        <dbReference type="PROSITE" id="PS51749"/>
    </source>
</evidence>
<dbReference type="NCBIfam" id="TIGR01865">
    <property type="entry name" value="cas_Csn1"/>
    <property type="match status" value="1"/>
</dbReference>
<comment type="domain">
    <text evidence="12">Has 2 endonuclease domains. The discontinuous RuvC-like domain cleaves the target DNA noncomplementary to crRNA while the HNH nuclease domain cleaves the target DNA complementary to crRNA.</text>
</comment>
<comment type="cofactor">
    <cofactor evidence="1">
        <name>Mg(2+)</name>
        <dbReference type="ChEBI" id="CHEBI:18420"/>
    </cofactor>
</comment>
<keyword evidence="9 12" id="KW-0238">DNA-binding</keyword>
<dbReference type="RefSeq" id="WP_187258337.1">
    <property type="nucleotide sequence ID" value="NZ_JBHULF010000005.1"/>
</dbReference>
<comment type="caution">
    <text evidence="14">The sequence shown here is derived from an EMBL/GenBank/DDBJ whole genome shotgun (WGS) entry which is preliminary data.</text>
</comment>